<keyword evidence="1" id="KW-0472">Membrane</keyword>
<accession>A0A9N9G5H7</accession>
<protein>
    <submittedName>
        <fullName evidence="2">3834_t:CDS:1</fullName>
    </submittedName>
</protein>
<name>A0A9N9G5H7_9GLOM</name>
<proteinExistence type="predicted"/>
<feature type="transmembrane region" description="Helical" evidence="1">
    <location>
        <begin position="294"/>
        <end position="314"/>
    </location>
</feature>
<keyword evidence="1" id="KW-1133">Transmembrane helix</keyword>
<keyword evidence="1" id="KW-0812">Transmembrane</keyword>
<evidence type="ECO:0000313" key="2">
    <source>
        <dbReference type="EMBL" id="CAG8582894.1"/>
    </source>
</evidence>
<dbReference type="EMBL" id="CAJVPV010005001">
    <property type="protein sequence ID" value="CAG8582894.1"/>
    <property type="molecule type" value="Genomic_DNA"/>
</dbReference>
<dbReference type="AlphaFoldDB" id="A0A9N9G5H7"/>
<dbReference type="Proteomes" id="UP000789342">
    <property type="component" value="Unassembled WGS sequence"/>
</dbReference>
<sequence length="391" mass="44996">NRNFVGFPSAFFLSSEEKSALNLSVGKSRQIKSHSSFDSRQVLNNKRFKKKLDRISYSRTTVLFLVTLIIQLGLVEFFQLKLDARDAEVISRLKFYNGSHSNCAEKYFNVDGFSMLSKEIFLFIYFQIFILWLGYNAISNHHTDQAKVVASLNASGAFYGFVRVIEVKPIIDRYNANCGQYGKLDADYLSNDVPNIVVTLILACWLGYLTKLLSNELGGRIYQKIGSDKRMREMFKTRLTLIMLLKINMFYLGFMLILVFILFPTFFAISHMLVTLVALGMIPKENVKTMRYFIMAWTCVIIDWIAIWILSLSFATSGSYFILFFASQYIFYGIMTILYAIRVIKTFDKGMKEYAGQEIQNRKLESFVPIIRVVDYGVTNLEIPPPVVIKS</sequence>
<feature type="transmembrane region" description="Helical" evidence="1">
    <location>
        <begin position="266"/>
        <end position="282"/>
    </location>
</feature>
<feature type="non-terminal residue" evidence="2">
    <location>
        <position position="1"/>
    </location>
</feature>
<reference evidence="2" key="1">
    <citation type="submission" date="2021-06" db="EMBL/GenBank/DDBJ databases">
        <authorList>
            <person name="Kallberg Y."/>
            <person name="Tangrot J."/>
            <person name="Rosling A."/>
        </authorList>
    </citation>
    <scope>NUCLEOTIDE SEQUENCE</scope>
    <source>
        <strain evidence="2">CL551</strain>
    </source>
</reference>
<feature type="transmembrane region" description="Helical" evidence="1">
    <location>
        <begin position="239"/>
        <end position="260"/>
    </location>
</feature>
<feature type="transmembrane region" description="Helical" evidence="1">
    <location>
        <begin position="56"/>
        <end position="75"/>
    </location>
</feature>
<dbReference type="InterPro" id="IPR040410">
    <property type="entry name" value="UPF0658_Golgi"/>
</dbReference>
<feature type="transmembrane region" description="Helical" evidence="1">
    <location>
        <begin position="320"/>
        <end position="341"/>
    </location>
</feature>
<evidence type="ECO:0000313" key="3">
    <source>
        <dbReference type="Proteomes" id="UP000789342"/>
    </source>
</evidence>
<organism evidence="2 3">
    <name type="scientific">Acaulospora morrowiae</name>
    <dbReference type="NCBI Taxonomy" id="94023"/>
    <lineage>
        <taxon>Eukaryota</taxon>
        <taxon>Fungi</taxon>
        <taxon>Fungi incertae sedis</taxon>
        <taxon>Mucoromycota</taxon>
        <taxon>Glomeromycotina</taxon>
        <taxon>Glomeromycetes</taxon>
        <taxon>Diversisporales</taxon>
        <taxon>Acaulosporaceae</taxon>
        <taxon>Acaulospora</taxon>
    </lineage>
</organism>
<dbReference type="OrthoDB" id="2403852at2759"/>
<comment type="caution">
    <text evidence="2">The sequence shown here is derived from an EMBL/GenBank/DDBJ whole genome shotgun (WGS) entry which is preliminary data.</text>
</comment>
<dbReference type="PANTHER" id="PTHR34391:SF1">
    <property type="entry name" value="UPF0658 GOLGI APPARATUS MEMBRANE PROTEIN C1952.10C-RELATED"/>
    <property type="match status" value="1"/>
</dbReference>
<dbReference type="PANTHER" id="PTHR34391">
    <property type="entry name" value="UPF0658 GOLGI APPARATUS MEMBRANE PROTEIN C1952.10C-RELATED"/>
    <property type="match status" value="1"/>
</dbReference>
<evidence type="ECO:0000256" key="1">
    <source>
        <dbReference type="SAM" id="Phobius"/>
    </source>
</evidence>
<keyword evidence="3" id="KW-1185">Reference proteome</keyword>
<dbReference type="GO" id="GO:0005794">
    <property type="term" value="C:Golgi apparatus"/>
    <property type="evidence" value="ECO:0007669"/>
    <property type="project" value="TreeGrafter"/>
</dbReference>
<gene>
    <name evidence="2" type="ORF">AMORRO_LOCUS6990</name>
</gene>
<feature type="transmembrane region" description="Helical" evidence="1">
    <location>
        <begin position="120"/>
        <end position="138"/>
    </location>
</feature>